<name>A0AAV8RLX2_ENSVE</name>
<keyword evidence="3" id="KW-1185">Reference proteome</keyword>
<dbReference type="AlphaFoldDB" id="A0AAV8RLX2"/>
<proteinExistence type="predicted"/>
<feature type="region of interest" description="Disordered" evidence="1">
    <location>
        <begin position="1"/>
        <end position="20"/>
    </location>
</feature>
<organism evidence="2 3">
    <name type="scientific">Ensete ventricosum</name>
    <name type="common">Abyssinian banana</name>
    <name type="synonym">Musa ensete</name>
    <dbReference type="NCBI Taxonomy" id="4639"/>
    <lineage>
        <taxon>Eukaryota</taxon>
        <taxon>Viridiplantae</taxon>
        <taxon>Streptophyta</taxon>
        <taxon>Embryophyta</taxon>
        <taxon>Tracheophyta</taxon>
        <taxon>Spermatophyta</taxon>
        <taxon>Magnoliopsida</taxon>
        <taxon>Liliopsida</taxon>
        <taxon>Zingiberales</taxon>
        <taxon>Musaceae</taxon>
        <taxon>Ensete</taxon>
    </lineage>
</organism>
<dbReference type="Proteomes" id="UP001222027">
    <property type="component" value="Unassembled WGS sequence"/>
</dbReference>
<evidence type="ECO:0000313" key="3">
    <source>
        <dbReference type="Proteomes" id="UP001222027"/>
    </source>
</evidence>
<reference evidence="2 3" key="1">
    <citation type="submission" date="2022-12" db="EMBL/GenBank/DDBJ databases">
        <title>Chromosome-scale assembly of the Ensete ventricosum genome.</title>
        <authorList>
            <person name="Dussert Y."/>
            <person name="Stocks J."/>
            <person name="Wendawek A."/>
            <person name="Woldeyes F."/>
            <person name="Nichols R.A."/>
            <person name="Borrell J.S."/>
        </authorList>
    </citation>
    <scope>NUCLEOTIDE SEQUENCE [LARGE SCALE GENOMIC DNA]</scope>
    <source>
        <strain evidence="3">cv. Maze</strain>
        <tissue evidence="2">Seeds</tissue>
    </source>
</reference>
<comment type="caution">
    <text evidence="2">The sequence shown here is derived from an EMBL/GenBank/DDBJ whole genome shotgun (WGS) entry which is preliminary data.</text>
</comment>
<accession>A0AAV8RLX2</accession>
<dbReference type="EMBL" id="JAQQAF010000003">
    <property type="protein sequence ID" value="KAJ8501363.1"/>
    <property type="molecule type" value="Genomic_DNA"/>
</dbReference>
<sequence length="114" mass="13041">MALSKHPPSLSLLSSSATAPTKPMSHLEFWLNQYVGDGHCFRNVELFPDPSCYHNVLLHRLDAVLLLIQKQARFFSTFHRFLFYERLHLLALEFLESAGLLLLEDPSPENSAFV</sequence>
<evidence type="ECO:0000313" key="2">
    <source>
        <dbReference type="EMBL" id="KAJ8501363.1"/>
    </source>
</evidence>
<protein>
    <submittedName>
        <fullName evidence="2">Uncharacterized protein</fullName>
    </submittedName>
</protein>
<gene>
    <name evidence="2" type="ORF">OPV22_011915</name>
</gene>
<evidence type="ECO:0000256" key="1">
    <source>
        <dbReference type="SAM" id="MobiDB-lite"/>
    </source>
</evidence>